<name>A0A252CDP5_9LACT</name>
<dbReference type="AlphaFoldDB" id="A0A252CDP5"/>
<proteinExistence type="predicted"/>
<comment type="caution">
    <text evidence="2">The sequence shown here is derived from an EMBL/GenBank/DDBJ whole genome shotgun (WGS) entry which is preliminary data.</text>
</comment>
<dbReference type="GO" id="GO:0016757">
    <property type="term" value="F:glycosyltransferase activity"/>
    <property type="evidence" value="ECO:0007669"/>
    <property type="project" value="InterPro"/>
</dbReference>
<dbReference type="InterPro" id="IPR002495">
    <property type="entry name" value="Glyco_trans_8"/>
</dbReference>
<sequence>MDRILYIHAADIIFVEDFSEYYFSDFNDKAITAEITARNFIKQIDNGKPLLYSIDEHLEFLKKNSLLQYFNSGTFMINVDKFRKQKRTLDFYLDMRKLIIENRPKVSNGMYYDGDQAFFSFAFLGDVNSFRGVSDDEINMRVYNYSPFVKQLRHVFKRTEQSEHRIIHFDGRFKPWSIEPNFFEKGNIPGNVNEMNFLKRLHSFTPVAFKDYYALYWKFAEETPFFNEMLKDSKLLSSNIKRTYLVAVSSDIRHRAKVVKLTEELNQVKGELRQILDRLVNIELN</sequence>
<dbReference type="InterPro" id="IPR029044">
    <property type="entry name" value="Nucleotide-diphossugar_trans"/>
</dbReference>
<reference evidence="2 3" key="1">
    <citation type="submission" date="2017-02" db="EMBL/GenBank/DDBJ databases">
        <authorList>
            <person name="Peterson S.W."/>
        </authorList>
    </citation>
    <scope>NUCLEOTIDE SEQUENCE [LARGE SCALE GENOMIC DNA]</scope>
    <source>
        <strain evidence="2">159469</strain>
    </source>
</reference>
<dbReference type="Pfam" id="PF01501">
    <property type="entry name" value="Glyco_transf_8"/>
    <property type="match status" value="1"/>
</dbReference>
<dbReference type="EMBL" id="MUIZ01000002">
    <property type="protein sequence ID" value="OUK04707.1"/>
    <property type="molecule type" value="Genomic_DNA"/>
</dbReference>
<protein>
    <submittedName>
        <fullName evidence="2">Uncharacterized protein</fullName>
    </submittedName>
</protein>
<organism evidence="2 3">
    <name type="scientific">Lactococcus petauri</name>
    <dbReference type="NCBI Taxonomy" id="1940789"/>
    <lineage>
        <taxon>Bacteria</taxon>
        <taxon>Bacillati</taxon>
        <taxon>Bacillota</taxon>
        <taxon>Bacilli</taxon>
        <taxon>Lactobacillales</taxon>
        <taxon>Streptococcaceae</taxon>
        <taxon>Lactococcus</taxon>
    </lineage>
</organism>
<feature type="coiled-coil region" evidence="1">
    <location>
        <begin position="258"/>
        <end position="285"/>
    </location>
</feature>
<accession>A0A252CDP5</accession>
<gene>
    <name evidence="2" type="ORF">BZZ03_02775</name>
</gene>
<evidence type="ECO:0000313" key="3">
    <source>
        <dbReference type="Proteomes" id="UP000194606"/>
    </source>
</evidence>
<dbReference type="SUPFAM" id="SSF53448">
    <property type="entry name" value="Nucleotide-diphospho-sugar transferases"/>
    <property type="match status" value="1"/>
</dbReference>
<dbReference type="Gene3D" id="3.90.550.10">
    <property type="entry name" value="Spore Coat Polysaccharide Biosynthesis Protein SpsA, Chain A"/>
    <property type="match status" value="1"/>
</dbReference>
<keyword evidence="1" id="KW-0175">Coiled coil</keyword>
<evidence type="ECO:0000256" key="1">
    <source>
        <dbReference type="SAM" id="Coils"/>
    </source>
</evidence>
<dbReference type="Proteomes" id="UP000194606">
    <property type="component" value="Unassembled WGS sequence"/>
</dbReference>
<evidence type="ECO:0000313" key="2">
    <source>
        <dbReference type="EMBL" id="OUK04707.1"/>
    </source>
</evidence>